<sequence length="738" mass="84247">MKPQARGRHTSKRGKFARNKTNQVHQRAPLASFRGPGYNDGAHVTLDESKVGIQCYRCPNIAGFTGIMKQRYSDFIVREVDTNGAIVSLTELSRNSTPSTKTVSNPKTLCELLTQTIVQFLPLSQHKSMETPINTLVKSIFASWKSLRKLQRETTTQRKIKEVQDLITTELNSVIIAGQMTQFLHKMLHTSGTNENSDFAQEVFLFSEVKDKAARTRIHQTIRTRFGHAIVSDTIANKEGVSVIRLRRLFVSGKKRKDVDRREANRWDKDRPEFLEFTLYKRNMDTNVVMASLARAIRCRVSNFGFAGTKDKRGVTTQRCTLYHGSKEQLERLNRLDRSLDEFNFLVGNTRFVPEKLKLGDLNGNHFSITIRDVCSSSETVLHDAISAWKEHGYINYFGLQRFGTRSIPTHEIGQALLRQNFKEAIDLIMRPQSGDPSKIRQAREKFQQQRDVQAALLEFPPYLVAERAILEGLERHGTNALGQAVQCIPRPLRMMYTHSYQSYVWNRAVSERLTKFSSEHPILGDLALPSDFDLVDEEVLLVDLDDAKVEKRRKSEREVVPVVITEENQNQYRIQDVVLPLPGYDIKYPQNPLLSFYEILMASENVDFQKLTQTMGGEYHLPGSYRHLIRRAKNVEYEIKRYDDPSIALLPTDVDKLQERSVQASIPDGKMVALCLQFELGTLSILSPPFFSKQKPLGRSSYATIAIRDLMKQQSNCIESTCKPETSVVQTHVAVEC</sequence>
<evidence type="ECO:0000256" key="2">
    <source>
        <dbReference type="ARBA" id="ARBA00023235"/>
    </source>
</evidence>
<dbReference type="PIRSF" id="PIRSF037016">
    <property type="entry name" value="Pseudouridin_synth_euk_prd"/>
    <property type="match status" value="1"/>
</dbReference>
<feature type="domain" description="TRUD" evidence="4">
    <location>
        <begin position="393"/>
        <end position="632"/>
    </location>
</feature>
<organism evidence="5">
    <name type="scientific">Albugo laibachii Nc14</name>
    <dbReference type="NCBI Taxonomy" id="890382"/>
    <lineage>
        <taxon>Eukaryota</taxon>
        <taxon>Sar</taxon>
        <taxon>Stramenopiles</taxon>
        <taxon>Oomycota</taxon>
        <taxon>Peronosporomycetes</taxon>
        <taxon>Albuginales</taxon>
        <taxon>Albuginaceae</taxon>
        <taxon>Albugo</taxon>
    </lineage>
</organism>
<dbReference type="InterPro" id="IPR001656">
    <property type="entry name" value="PsdUridine_synth_TruD"/>
</dbReference>
<dbReference type="AlphaFoldDB" id="F0W8Q0"/>
<evidence type="ECO:0000313" key="5">
    <source>
        <dbReference type="EMBL" id="CCA17507.1"/>
    </source>
</evidence>
<name>F0W8Q0_9STRA</name>
<gene>
    <name evidence="5" type="primary">AlNc14C36G3176</name>
    <name evidence="5" type="ORF">ALNC14_036500</name>
</gene>
<dbReference type="GO" id="GO:0003723">
    <property type="term" value="F:RNA binding"/>
    <property type="evidence" value="ECO:0007669"/>
    <property type="project" value="InterPro"/>
</dbReference>
<dbReference type="PANTHER" id="PTHR13326:SF21">
    <property type="entry name" value="PSEUDOURIDYLATE SYNTHASE PUS7L"/>
    <property type="match status" value="1"/>
</dbReference>
<feature type="region of interest" description="Disordered" evidence="3">
    <location>
        <begin position="1"/>
        <end position="35"/>
    </location>
</feature>
<proteinExistence type="inferred from homology"/>
<dbReference type="HOGENOM" id="CLU_005281_0_2_1"/>
<keyword evidence="2" id="KW-0413">Isomerase</keyword>
<dbReference type="EMBL" id="FR824081">
    <property type="protein sequence ID" value="CCA17507.1"/>
    <property type="molecule type" value="Genomic_DNA"/>
</dbReference>
<dbReference type="Pfam" id="PF01142">
    <property type="entry name" value="TruD"/>
    <property type="match status" value="1"/>
</dbReference>
<comment type="similarity">
    <text evidence="1">Belongs to the pseudouridine synthase TruD family.</text>
</comment>
<reference evidence="5" key="2">
    <citation type="submission" date="2011-02" db="EMBL/GenBank/DDBJ databases">
        <authorList>
            <person name="MacLean D."/>
        </authorList>
    </citation>
    <scope>NUCLEOTIDE SEQUENCE</scope>
</reference>
<dbReference type="PANTHER" id="PTHR13326">
    <property type="entry name" value="TRNA PSEUDOURIDINE SYNTHASE D"/>
    <property type="match status" value="1"/>
</dbReference>
<evidence type="ECO:0000256" key="1">
    <source>
        <dbReference type="ARBA" id="ARBA00007953"/>
    </source>
</evidence>
<dbReference type="InterPro" id="IPR042214">
    <property type="entry name" value="TruD_catalytic"/>
</dbReference>
<dbReference type="GO" id="GO:0005634">
    <property type="term" value="C:nucleus"/>
    <property type="evidence" value="ECO:0007669"/>
    <property type="project" value="TreeGrafter"/>
</dbReference>
<dbReference type="GO" id="GO:0009982">
    <property type="term" value="F:pseudouridine synthase activity"/>
    <property type="evidence" value="ECO:0007669"/>
    <property type="project" value="InterPro"/>
</dbReference>
<dbReference type="Gene3D" id="3.30.2350.20">
    <property type="entry name" value="TruD, catalytic domain"/>
    <property type="match status" value="2"/>
</dbReference>
<dbReference type="GO" id="GO:0001522">
    <property type="term" value="P:pseudouridine synthesis"/>
    <property type="evidence" value="ECO:0007669"/>
    <property type="project" value="InterPro"/>
</dbReference>
<dbReference type="NCBIfam" id="TIGR00094">
    <property type="entry name" value="tRNA_TruD_broad"/>
    <property type="match status" value="1"/>
</dbReference>
<dbReference type="InterPro" id="IPR011760">
    <property type="entry name" value="PsdUridine_synth_TruD_insert"/>
</dbReference>
<evidence type="ECO:0000259" key="4">
    <source>
        <dbReference type="PROSITE" id="PS50984"/>
    </source>
</evidence>
<dbReference type="InterPro" id="IPR020103">
    <property type="entry name" value="PsdUridine_synth_cat_dom_sf"/>
</dbReference>
<dbReference type="CDD" id="cd02576">
    <property type="entry name" value="PseudoU_synth_ScPUS7"/>
    <property type="match status" value="1"/>
</dbReference>
<dbReference type="SUPFAM" id="SSF55120">
    <property type="entry name" value="Pseudouridine synthase"/>
    <property type="match status" value="1"/>
</dbReference>
<accession>F0W8Q0</accession>
<reference evidence="5" key="1">
    <citation type="journal article" date="2011" name="PLoS Biol.">
        <title>Gene gain and loss during evolution of obligate parasitism in the white rust pathogen of Arabidopsis thaliana.</title>
        <authorList>
            <person name="Kemen E."/>
            <person name="Gardiner A."/>
            <person name="Schultz-Larsen T."/>
            <person name="Kemen A.C."/>
            <person name="Balmuth A.L."/>
            <person name="Robert-Seilaniantz A."/>
            <person name="Bailey K."/>
            <person name="Holub E."/>
            <person name="Studholme D.J."/>
            <person name="Maclean D."/>
            <person name="Jones J.D."/>
        </authorList>
    </citation>
    <scope>NUCLEOTIDE SEQUENCE</scope>
</reference>
<protein>
    <submittedName>
        <fullName evidence="5">tRNA pseudouridine synthase D (TruD) putative</fullName>
    </submittedName>
</protein>
<evidence type="ECO:0000256" key="3">
    <source>
        <dbReference type="SAM" id="MobiDB-lite"/>
    </source>
</evidence>
<feature type="compositionally biased region" description="Basic residues" evidence="3">
    <location>
        <begin position="1"/>
        <end position="18"/>
    </location>
</feature>
<dbReference type="PROSITE" id="PS50984">
    <property type="entry name" value="TRUD"/>
    <property type="match status" value="1"/>
</dbReference>